<dbReference type="InterPro" id="IPR008693">
    <property type="entry name" value="MmpS"/>
</dbReference>
<dbReference type="AlphaFoldDB" id="A0A498Q457"/>
<feature type="transmembrane region" description="Helical" evidence="7">
    <location>
        <begin position="23"/>
        <end position="41"/>
    </location>
</feature>
<keyword evidence="5 7" id="KW-1133">Transmembrane helix</keyword>
<evidence type="ECO:0000313" key="8">
    <source>
        <dbReference type="EMBL" id="VBA40968.1"/>
    </source>
</evidence>
<sequence length="158" mass="16768">MSIRARSAGKIAPISLAKTVSRGWMLLVAIAVIVAAGFSVYRLHGIFGSHNTTSATGGISNEIIPFNPKEVVLEVFGAPGTVATINYLDVDAVPQRVDDVTLPWSFTITTTQPAVFANVVAQGNSSSIGCRITVNGVVKDERTVHEVNAYTYCLDKSS</sequence>
<name>A0A498Q457_9MYCO</name>
<dbReference type="Proteomes" id="UP000273307">
    <property type="component" value="Unassembled WGS sequence"/>
</dbReference>
<keyword evidence="9" id="KW-1185">Reference proteome</keyword>
<dbReference type="Pfam" id="PF05423">
    <property type="entry name" value="Mycobact_memb"/>
    <property type="match status" value="1"/>
</dbReference>
<comment type="subcellular location">
    <subcellularLocation>
        <location evidence="1">Cell membrane</location>
    </subcellularLocation>
</comment>
<accession>A0A498Q457</accession>
<dbReference type="OrthoDB" id="3398257at2"/>
<keyword evidence="3" id="KW-1003">Cell membrane</keyword>
<evidence type="ECO:0000256" key="6">
    <source>
        <dbReference type="ARBA" id="ARBA00023136"/>
    </source>
</evidence>
<proteinExistence type="inferred from homology"/>
<evidence type="ECO:0000256" key="5">
    <source>
        <dbReference type="ARBA" id="ARBA00022989"/>
    </source>
</evidence>
<dbReference type="Gene3D" id="2.60.40.2880">
    <property type="entry name" value="MmpS1-5, C-terminal soluble domain"/>
    <property type="match status" value="1"/>
</dbReference>
<evidence type="ECO:0000256" key="2">
    <source>
        <dbReference type="ARBA" id="ARBA00007531"/>
    </source>
</evidence>
<evidence type="ECO:0000256" key="7">
    <source>
        <dbReference type="SAM" id="Phobius"/>
    </source>
</evidence>
<dbReference type="RefSeq" id="WP_122525815.1">
    <property type="nucleotide sequence ID" value="NZ_UPHP01000102.1"/>
</dbReference>
<gene>
    <name evidence="8" type="primary">mmpS4_2</name>
    <name evidence="8" type="ORF">LAUMK136_03807</name>
</gene>
<dbReference type="InterPro" id="IPR038468">
    <property type="entry name" value="MmpS_C"/>
</dbReference>
<reference evidence="8 9" key="1">
    <citation type="submission" date="2018-09" db="EMBL/GenBank/DDBJ databases">
        <authorList>
            <person name="Tagini F."/>
        </authorList>
    </citation>
    <scope>NUCLEOTIDE SEQUENCE [LARGE SCALE GENOMIC DNA]</scope>
    <source>
        <strain evidence="8 9">MK136</strain>
    </source>
</reference>
<keyword evidence="4 7" id="KW-0812">Transmembrane</keyword>
<comment type="similarity">
    <text evidence="2">Belongs to the MmpS family.</text>
</comment>
<protein>
    <submittedName>
        <fullName evidence="8">Siderophore export accessory protein MmpS4</fullName>
    </submittedName>
</protein>
<evidence type="ECO:0000313" key="9">
    <source>
        <dbReference type="Proteomes" id="UP000273307"/>
    </source>
</evidence>
<keyword evidence="6 7" id="KW-0472">Membrane</keyword>
<dbReference type="GO" id="GO:0005886">
    <property type="term" value="C:plasma membrane"/>
    <property type="evidence" value="ECO:0007669"/>
    <property type="project" value="UniProtKB-SubCell"/>
</dbReference>
<organism evidence="8 9">
    <name type="scientific">Mycobacterium attenuatum</name>
    <dbReference type="NCBI Taxonomy" id="2341086"/>
    <lineage>
        <taxon>Bacteria</taxon>
        <taxon>Bacillati</taxon>
        <taxon>Actinomycetota</taxon>
        <taxon>Actinomycetes</taxon>
        <taxon>Mycobacteriales</taxon>
        <taxon>Mycobacteriaceae</taxon>
        <taxon>Mycobacterium</taxon>
    </lineage>
</organism>
<evidence type="ECO:0000256" key="4">
    <source>
        <dbReference type="ARBA" id="ARBA00022692"/>
    </source>
</evidence>
<evidence type="ECO:0000256" key="3">
    <source>
        <dbReference type="ARBA" id="ARBA00022475"/>
    </source>
</evidence>
<evidence type="ECO:0000256" key="1">
    <source>
        <dbReference type="ARBA" id="ARBA00004236"/>
    </source>
</evidence>
<dbReference type="EMBL" id="UPHP01000102">
    <property type="protein sequence ID" value="VBA40968.1"/>
    <property type="molecule type" value="Genomic_DNA"/>
</dbReference>